<sequence>MGSKTRGNPRVYGYTEMARVGKYQLVPVPVSTKPTGRPGHPVPVSNPTGGMFGPEANEGKREVNQVSEGGNHVNPSHKHHRGPEPKPSQAGPYLRAWAWAWRNGSPSPPKPGPSPGFQAGPWTSLGTYEESISLSLNPVISMLEPSTEVATLEQAITRRWTGAGSGVDFSEM</sequence>
<protein>
    <submittedName>
        <fullName evidence="2">Uncharacterized protein</fullName>
    </submittedName>
</protein>
<accession>A0AAD7ANX5</accession>
<reference evidence="2" key="1">
    <citation type="submission" date="2023-03" db="EMBL/GenBank/DDBJ databases">
        <title>Massive genome expansion in bonnet fungi (Mycena s.s.) driven by repeated elements and novel gene families across ecological guilds.</title>
        <authorList>
            <consortium name="Lawrence Berkeley National Laboratory"/>
            <person name="Harder C.B."/>
            <person name="Miyauchi S."/>
            <person name="Viragh M."/>
            <person name="Kuo A."/>
            <person name="Thoen E."/>
            <person name="Andreopoulos B."/>
            <person name="Lu D."/>
            <person name="Skrede I."/>
            <person name="Drula E."/>
            <person name="Henrissat B."/>
            <person name="Morin E."/>
            <person name="Kohler A."/>
            <person name="Barry K."/>
            <person name="LaButti K."/>
            <person name="Morin E."/>
            <person name="Salamov A."/>
            <person name="Lipzen A."/>
            <person name="Mereny Z."/>
            <person name="Hegedus B."/>
            <person name="Baldrian P."/>
            <person name="Stursova M."/>
            <person name="Weitz H."/>
            <person name="Taylor A."/>
            <person name="Grigoriev I.V."/>
            <person name="Nagy L.G."/>
            <person name="Martin F."/>
            <person name="Kauserud H."/>
        </authorList>
    </citation>
    <scope>NUCLEOTIDE SEQUENCE</scope>
    <source>
        <strain evidence="2">CBHHK002</strain>
    </source>
</reference>
<evidence type="ECO:0000313" key="3">
    <source>
        <dbReference type="Proteomes" id="UP001218218"/>
    </source>
</evidence>
<organism evidence="2 3">
    <name type="scientific">Mycena albidolilacea</name>
    <dbReference type="NCBI Taxonomy" id="1033008"/>
    <lineage>
        <taxon>Eukaryota</taxon>
        <taxon>Fungi</taxon>
        <taxon>Dikarya</taxon>
        <taxon>Basidiomycota</taxon>
        <taxon>Agaricomycotina</taxon>
        <taxon>Agaricomycetes</taxon>
        <taxon>Agaricomycetidae</taxon>
        <taxon>Agaricales</taxon>
        <taxon>Marasmiineae</taxon>
        <taxon>Mycenaceae</taxon>
        <taxon>Mycena</taxon>
    </lineage>
</organism>
<dbReference type="Proteomes" id="UP001218218">
    <property type="component" value="Unassembled WGS sequence"/>
</dbReference>
<name>A0AAD7ANX5_9AGAR</name>
<gene>
    <name evidence="2" type="ORF">DFH08DRAFT_800053</name>
</gene>
<comment type="caution">
    <text evidence="2">The sequence shown here is derived from an EMBL/GenBank/DDBJ whole genome shotgun (WGS) entry which is preliminary data.</text>
</comment>
<evidence type="ECO:0000313" key="2">
    <source>
        <dbReference type="EMBL" id="KAJ7363064.1"/>
    </source>
</evidence>
<dbReference type="EMBL" id="JARIHO010000004">
    <property type="protein sequence ID" value="KAJ7363064.1"/>
    <property type="molecule type" value="Genomic_DNA"/>
</dbReference>
<feature type="region of interest" description="Disordered" evidence="1">
    <location>
        <begin position="28"/>
        <end position="91"/>
    </location>
</feature>
<evidence type="ECO:0000256" key="1">
    <source>
        <dbReference type="SAM" id="MobiDB-lite"/>
    </source>
</evidence>
<keyword evidence="3" id="KW-1185">Reference proteome</keyword>
<proteinExistence type="predicted"/>
<dbReference type="AlphaFoldDB" id="A0AAD7ANX5"/>